<evidence type="ECO:0000259" key="2">
    <source>
        <dbReference type="Pfam" id="PF00462"/>
    </source>
</evidence>
<dbReference type="HOGENOM" id="CLU_029893_0_1_1"/>
<evidence type="ECO:0000313" key="4">
    <source>
        <dbReference type="Proteomes" id="UP000026962"/>
    </source>
</evidence>
<dbReference type="PANTHER" id="PTHR45669:SF29">
    <property type="entry name" value="OS06G0226100 PROTEIN"/>
    <property type="match status" value="1"/>
</dbReference>
<feature type="compositionally biased region" description="Basic and acidic residues" evidence="1">
    <location>
        <begin position="127"/>
        <end position="136"/>
    </location>
</feature>
<accession>A0A0E0L9K3</accession>
<reference evidence="3" key="2">
    <citation type="submission" date="2018-05" db="EMBL/GenBank/DDBJ databases">
        <title>OpunRS2 (Oryza punctata Reference Sequence Version 2).</title>
        <authorList>
            <person name="Zhang J."/>
            <person name="Kudrna D."/>
            <person name="Lee S."/>
            <person name="Talag J."/>
            <person name="Welchert J."/>
            <person name="Wing R.A."/>
        </authorList>
    </citation>
    <scope>NUCLEOTIDE SEQUENCE [LARGE SCALE GENOMIC DNA]</scope>
</reference>
<dbReference type="PANTHER" id="PTHR45669">
    <property type="entry name" value="GLUTAREDOXIN DOMAIN-CONTAINING CYSTEINE-RICH PROTEIN CG12206-RELATED"/>
    <property type="match status" value="1"/>
</dbReference>
<dbReference type="CDD" id="cd03031">
    <property type="entry name" value="GRX_GRX_like"/>
    <property type="match status" value="1"/>
</dbReference>
<organism evidence="3">
    <name type="scientific">Oryza punctata</name>
    <name type="common">Red rice</name>
    <dbReference type="NCBI Taxonomy" id="4537"/>
    <lineage>
        <taxon>Eukaryota</taxon>
        <taxon>Viridiplantae</taxon>
        <taxon>Streptophyta</taxon>
        <taxon>Embryophyta</taxon>
        <taxon>Tracheophyta</taxon>
        <taxon>Spermatophyta</taxon>
        <taxon>Magnoliopsida</taxon>
        <taxon>Liliopsida</taxon>
        <taxon>Poales</taxon>
        <taxon>Poaceae</taxon>
        <taxon>BOP clade</taxon>
        <taxon>Oryzoideae</taxon>
        <taxon>Oryzeae</taxon>
        <taxon>Oryzinae</taxon>
        <taxon>Oryza</taxon>
    </lineage>
</organism>
<name>A0A0E0L9K3_ORYPU</name>
<protein>
    <recommendedName>
        <fullName evidence="2">Glutaredoxin domain-containing protein</fullName>
    </recommendedName>
</protein>
<dbReference type="PROSITE" id="PS51354">
    <property type="entry name" value="GLUTAREDOXIN_2"/>
    <property type="match status" value="1"/>
</dbReference>
<dbReference type="STRING" id="4537.A0A0E0L9K3"/>
<dbReference type="InterPro" id="IPR036249">
    <property type="entry name" value="Thioredoxin-like_sf"/>
</dbReference>
<keyword evidence="4" id="KW-1185">Reference proteome</keyword>
<dbReference type="AlphaFoldDB" id="A0A0E0L9K3"/>
<feature type="domain" description="Glutaredoxin" evidence="2">
    <location>
        <begin position="223"/>
        <end position="299"/>
    </location>
</feature>
<reference evidence="3" key="1">
    <citation type="submission" date="2015-04" db="UniProtKB">
        <authorList>
            <consortium name="EnsemblPlants"/>
        </authorList>
    </citation>
    <scope>IDENTIFICATION</scope>
</reference>
<proteinExistence type="predicted"/>
<dbReference type="eggNOG" id="KOG2824">
    <property type="taxonomic scope" value="Eukaryota"/>
</dbReference>
<sequence length="397" mass="41436">MGCKGSKNALHGGGGGVPAAERRMCASRRSVAVRSATATLAALSLDREAVSFAAGVGDGVMLVKGGGGGGGYASVTVGQEKRCRRAPPRTPTKTPLRAPEEINVWELMAGLDYDEEEDMEEEAEEVVDGHGGERQVKSAPGSPAFDPDVLVAFRKAVEELPPESPPREVTAAADDDKKGEIQKFPGVVRARIILFQKEIDAKLAKKAPPPPPPPPPESARRVVVYLTSLRGIRQTYEDCCATTAILRSYGVRVDERDLSLHAGYKDELRAALGDVAGGGGVPGPGHGRPLPQVFVDGCHLGGAEDVRRMHDSGELTNTLLKACDTAPAAVAAVGKGGRQLAPSSEQCGGCGGVRFVPCDACSGSCKVFVADDEDGGAGAFRRCPECNENGLVRCPVC</sequence>
<evidence type="ECO:0000256" key="1">
    <source>
        <dbReference type="SAM" id="MobiDB-lite"/>
    </source>
</evidence>
<dbReference type="Proteomes" id="UP000026962">
    <property type="component" value="Chromosome 6"/>
</dbReference>
<dbReference type="EnsemblPlants" id="OPUNC06G07790.1">
    <property type="protein sequence ID" value="OPUNC06G07790.1"/>
    <property type="gene ID" value="OPUNC06G07790"/>
</dbReference>
<dbReference type="Pfam" id="PF23733">
    <property type="entry name" value="GRXCR1-2_C"/>
    <property type="match status" value="1"/>
</dbReference>
<dbReference type="InterPro" id="IPR002109">
    <property type="entry name" value="Glutaredoxin"/>
</dbReference>
<dbReference type="Pfam" id="PF00462">
    <property type="entry name" value="Glutaredoxin"/>
    <property type="match status" value="1"/>
</dbReference>
<feature type="region of interest" description="Disordered" evidence="1">
    <location>
        <begin position="119"/>
        <end position="143"/>
    </location>
</feature>
<evidence type="ECO:0000313" key="3">
    <source>
        <dbReference type="EnsemblPlants" id="OPUNC06G07790.1"/>
    </source>
</evidence>
<dbReference type="Gene3D" id="3.40.30.10">
    <property type="entry name" value="Glutaredoxin"/>
    <property type="match status" value="1"/>
</dbReference>
<dbReference type="Gramene" id="OPUNC06G07790.1">
    <property type="protein sequence ID" value="OPUNC06G07790.1"/>
    <property type="gene ID" value="OPUNC06G07790"/>
</dbReference>
<dbReference type="SUPFAM" id="SSF52833">
    <property type="entry name" value="Thioredoxin-like"/>
    <property type="match status" value="1"/>
</dbReference>
<dbReference type="OMA" id="GQEKRCR"/>